<dbReference type="Gene3D" id="3.30.450.20">
    <property type="entry name" value="PAS domain"/>
    <property type="match status" value="2"/>
</dbReference>
<dbReference type="FunFam" id="3.30.450.20:FF:000080">
    <property type="entry name" value="protein TWIN LOV 1"/>
    <property type="match status" value="1"/>
</dbReference>
<dbReference type="GO" id="GO:0009881">
    <property type="term" value="F:photoreceptor activity"/>
    <property type="evidence" value="ECO:0007669"/>
    <property type="project" value="UniProtKB-KW"/>
</dbReference>
<reference evidence="9 12" key="3">
    <citation type="submission" date="2019-12" db="EMBL/GenBank/DDBJ databases">
        <authorList>
            <person name="Jiao W.-B."/>
            <person name="Schneeberger K."/>
        </authorList>
    </citation>
    <scope>NUCLEOTIDE SEQUENCE [LARGE SCALE GENOMIC DNA]</scope>
    <source>
        <strain evidence="12">cv. C24</strain>
    </source>
</reference>
<evidence type="ECO:0000259" key="7">
    <source>
        <dbReference type="PROSITE" id="PS50112"/>
    </source>
</evidence>
<accession>A0A5S9WWP1</accession>
<keyword evidence="5" id="KW-0157">Chromophore</keyword>
<keyword evidence="1" id="KW-0600">Photoreceptor protein</keyword>
<keyword evidence="4" id="KW-0288">FMN</keyword>
<evidence type="ECO:0000256" key="5">
    <source>
        <dbReference type="ARBA" id="ARBA00022991"/>
    </source>
</evidence>
<evidence type="ECO:0000313" key="12">
    <source>
        <dbReference type="Proteomes" id="UP000434276"/>
    </source>
</evidence>
<feature type="domain" description="PAC" evidence="8">
    <location>
        <begin position="98"/>
        <end position="153"/>
    </location>
</feature>
<feature type="domain" description="PAS" evidence="7">
    <location>
        <begin position="273"/>
        <end position="295"/>
    </location>
</feature>
<name>A0A178VU83_ARATH</name>
<keyword evidence="2" id="KW-0716">Sensory transduction</keyword>
<gene>
    <name evidence="10" type="ordered locus">AXX17_At2g01670</name>
    <name evidence="9" type="ORF">C24_LOCUS7196</name>
</gene>
<dbReference type="InterPro" id="IPR000014">
    <property type="entry name" value="PAS"/>
</dbReference>
<protein>
    <submittedName>
        <fullName evidence="10">PLPC</fullName>
    </submittedName>
</protein>
<dbReference type="Proteomes" id="UP000434276">
    <property type="component" value="Unassembled WGS sequence"/>
</dbReference>
<dbReference type="InterPro" id="IPR035965">
    <property type="entry name" value="PAS-like_dom_sf"/>
</dbReference>
<dbReference type="NCBIfam" id="TIGR00229">
    <property type="entry name" value="sensory_box"/>
    <property type="match status" value="2"/>
</dbReference>
<evidence type="ECO:0000313" key="11">
    <source>
        <dbReference type="Proteomes" id="UP000078284"/>
    </source>
</evidence>
<accession>A0A178VU83</accession>
<dbReference type="InterPro" id="IPR000700">
    <property type="entry name" value="PAS-assoc_C"/>
</dbReference>
<dbReference type="SMR" id="A0A178VU83"/>
<evidence type="ECO:0000256" key="1">
    <source>
        <dbReference type="ARBA" id="ARBA00022543"/>
    </source>
</evidence>
<dbReference type="EMBL" id="CACSHJ010000088">
    <property type="protein sequence ID" value="CAA0355213.1"/>
    <property type="molecule type" value="Genomic_DNA"/>
</dbReference>
<evidence type="ECO:0000313" key="9">
    <source>
        <dbReference type="EMBL" id="CAA0355213.1"/>
    </source>
</evidence>
<keyword evidence="3" id="KW-0285">Flavoprotein</keyword>
<dbReference type="PROSITE" id="PS50113">
    <property type="entry name" value="PAC"/>
    <property type="match status" value="2"/>
</dbReference>
<dbReference type="PANTHER" id="PTHR47429:SF2">
    <property type="entry name" value="PROTEIN TWIN LOV 1"/>
    <property type="match status" value="1"/>
</dbReference>
<dbReference type="SUPFAM" id="SSF55785">
    <property type="entry name" value="PYP-like sensor domain (PAS domain)"/>
    <property type="match status" value="2"/>
</dbReference>
<dbReference type="KEGG" id="ath:AT2G02710"/>
<feature type="domain" description="PAS" evidence="7">
    <location>
        <begin position="47"/>
        <end position="97"/>
    </location>
</feature>
<dbReference type="GO" id="GO:0009637">
    <property type="term" value="P:response to blue light"/>
    <property type="evidence" value="ECO:0007669"/>
    <property type="project" value="UniProtKB-ARBA"/>
</dbReference>
<dbReference type="SMART" id="SM00091">
    <property type="entry name" value="PAS"/>
    <property type="match status" value="2"/>
</dbReference>
<dbReference type="Pfam" id="PF13426">
    <property type="entry name" value="PAS_9"/>
    <property type="match status" value="2"/>
</dbReference>
<dbReference type="CDD" id="cd00130">
    <property type="entry name" value="PAS"/>
    <property type="match status" value="2"/>
</dbReference>
<sequence>MSLTKSSESVFTEEEEEDSFSGRYTLWIKEALEELPHNFTITDPFISGHPIVFASLGFLKMTGYSREEVIGRNGKVFQGPKTNRRSIMEIREAIREERSVQVSLLNYRKSGSPFWMLFHMCPVFGKDDGKVTNFVAVQVPISGREHHRKKLRNVGDLSSDTSPTFGSCRREVCFGNFVCQDRALPVECDDDEQGLEDWEQCEASESEKLKATEAINNVLSILVHYSELSGRLVCGKRYCLRGVDCLSSSLVISLGRIKQSFVLTNPCLPDMPIIYASDAFLTLTGYKRQEVLGQNCRFLSGVDTDSSVLYEMKECILKGQSCTVQILNYSNRKDKSSFWNLLHISPVRNASGKTAYFVGVQVEASCRNTEIKELRPETRQLSVVGAVRVAVRSSLMVTC</sequence>
<evidence type="ECO:0000256" key="6">
    <source>
        <dbReference type="ARBA" id="ARBA00023170"/>
    </source>
</evidence>
<proteinExistence type="predicted"/>
<evidence type="ECO:0000256" key="4">
    <source>
        <dbReference type="ARBA" id="ARBA00022643"/>
    </source>
</evidence>
<reference evidence="10" key="2">
    <citation type="submission" date="2016-03" db="EMBL/GenBank/DDBJ databases">
        <title>Full-length assembly of Arabidopsis thaliana Ler reveals the complement of translocations and inversions.</title>
        <authorList>
            <person name="Zapata L."/>
            <person name="Schneeberger K."/>
            <person name="Ossowski S."/>
        </authorList>
    </citation>
    <scope>NUCLEOTIDE SEQUENCE [LARGE SCALE GENOMIC DNA]</scope>
    <source>
        <tissue evidence="10">Leaf</tissue>
    </source>
</reference>
<evidence type="ECO:0000256" key="3">
    <source>
        <dbReference type="ARBA" id="ARBA00022630"/>
    </source>
</evidence>
<dbReference type="ExpressionAtlas" id="A0A178VU83">
    <property type="expression patterns" value="baseline and differential"/>
</dbReference>
<dbReference type="Proteomes" id="UP000078284">
    <property type="component" value="Chromosome 2"/>
</dbReference>
<evidence type="ECO:0000259" key="8">
    <source>
        <dbReference type="PROSITE" id="PS50113"/>
    </source>
</evidence>
<feature type="domain" description="PAC" evidence="8">
    <location>
        <begin position="320"/>
        <end position="376"/>
    </location>
</feature>
<dbReference type="OrthoDB" id="447251at2759"/>
<dbReference type="EMBL" id="LUHQ01000002">
    <property type="protein sequence ID" value="OAP09374.1"/>
    <property type="molecule type" value="Genomic_DNA"/>
</dbReference>
<dbReference type="PANTHER" id="PTHR47429">
    <property type="entry name" value="PROTEIN TWIN LOV 1"/>
    <property type="match status" value="1"/>
</dbReference>
<evidence type="ECO:0000313" key="10">
    <source>
        <dbReference type="EMBL" id="OAP09374.1"/>
    </source>
</evidence>
<dbReference type="AlphaFoldDB" id="A0A178VU83"/>
<dbReference type="FunFam" id="3.30.450.20:FF:000100">
    <property type="entry name" value="Protein TWIN LOV 1"/>
    <property type="match status" value="1"/>
</dbReference>
<dbReference type="InterPro" id="IPR001610">
    <property type="entry name" value="PAC"/>
</dbReference>
<evidence type="ECO:0000256" key="2">
    <source>
        <dbReference type="ARBA" id="ARBA00022606"/>
    </source>
</evidence>
<dbReference type="PROSITE" id="PS50112">
    <property type="entry name" value="PAS"/>
    <property type="match status" value="2"/>
</dbReference>
<dbReference type="SMART" id="SM00086">
    <property type="entry name" value="PAC"/>
    <property type="match status" value="2"/>
</dbReference>
<keyword evidence="6" id="KW-0675">Receptor</keyword>
<reference evidence="11" key="1">
    <citation type="journal article" date="2016" name="Proc. Natl. Acad. Sci. U.S.A.">
        <title>Chromosome-level assembly of Arabidopsis thaliana Ler reveals the extent of translocation and inversion polymorphisms.</title>
        <authorList>
            <person name="Zapata L."/>
            <person name="Ding J."/>
            <person name="Willing E.M."/>
            <person name="Hartwig B."/>
            <person name="Bezdan D."/>
            <person name="Jiao W.B."/>
            <person name="Patel V."/>
            <person name="Velikkakam James G."/>
            <person name="Koornneef M."/>
            <person name="Ossowski S."/>
            <person name="Schneeberger K."/>
        </authorList>
    </citation>
    <scope>NUCLEOTIDE SEQUENCE [LARGE SCALE GENOMIC DNA]</scope>
    <source>
        <strain evidence="11">cv. Landsberg erecta</strain>
    </source>
</reference>
<organism evidence="10 11">
    <name type="scientific">Arabidopsis thaliana</name>
    <name type="common">Mouse-ear cress</name>
    <dbReference type="NCBI Taxonomy" id="3702"/>
    <lineage>
        <taxon>Eukaryota</taxon>
        <taxon>Viridiplantae</taxon>
        <taxon>Streptophyta</taxon>
        <taxon>Embryophyta</taxon>
        <taxon>Tracheophyta</taxon>
        <taxon>Spermatophyta</taxon>
        <taxon>Magnoliopsida</taxon>
        <taxon>eudicotyledons</taxon>
        <taxon>Gunneridae</taxon>
        <taxon>Pentapetalae</taxon>
        <taxon>rosids</taxon>
        <taxon>malvids</taxon>
        <taxon>Brassicales</taxon>
        <taxon>Brassicaceae</taxon>
        <taxon>Camelineae</taxon>
        <taxon>Arabidopsis</taxon>
    </lineage>
</organism>